<dbReference type="KEGG" id="fwa:DCMF_18645"/>
<feature type="transmembrane region" description="Helical" evidence="1">
    <location>
        <begin position="12"/>
        <end position="32"/>
    </location>
</feature>
<gene>
    <name evidence="2" type="ORF">DCMF_18645</name>
</gene>
<organism evidence="2 3">
    <name type="scientific">Formimonas warabiya</name>
    <dbReference type="NCBI Taxonomy" id="1761012"/>
    <lineage>
        <taxon>Bacteria</taxon>
        <taxon>Bacillati</taxon>
        <taxon>Bacillota</taxon>
        <taxon>Clostridia</taxon>
        <taxon>Eubacteriales</taxon>
        <taxon>Peptococcaceae</taxon>
        <taxon>Candidatus Formimonas</taxon>
    </lineage>
</organism>
<keyword evidence="1" id="KW-1133">Transmembrane helix</keyword>
<proteinExistence type="predicted"/>
<dbReference type="RefSeq" id="WP_148135814.1">
    <property type="nucleotide sequence ID" value="NZ_CP017634.1"/>
</dbReference>
<sequence length="80" mass="9203">MSNKENPQSIGAVEWTLVILFFVIVVAVYWGLKARNDLLIGYVMPIGLIVVICYLGIRYLFEQRAMLKAIKEFQKHDDLS</sequence>
<protein>
    <recommendedName>
        <fullName evidence="4">C4-dicarboxylate ABC transporter</fullName>
    </recommendedName>
</protein>
<reference evidence="2 3" key="1">
    <citation type="submission" date="2016-10" db="EMBL/GenBank/DDBJ databases">
        <title>Complete Genome Sequence of Peptococcaceae strain DCMF.</title>
        <authorList>
            <person name="Edwards R.J."/>
            <person name="Holland S.I."/>
            <person name="Deshpande N.P."/>
            <person name="Wong Y.K."/>
            <person name="Ertan H."/>
            <person name="Manefield M."/>
            <person name="Russell T.L."/>
            <person name="Lee M.J."/>
        </authorList>
    </citation>
    <scope>NUCLEOTIDE SEQUENCE [LARGE SCALE GENOMIC DNA]</scope>
    <source>
        <strain evidence="2 3">DCMF</strain>
    </source>
</reference>
<keyword evidence="1" id="KW-0472">Membrane</keyword>
<evidence type="ECO:0008006" key="4">
    <source>
        <dbReference type="Google" id="ProtNLM"/>
    </source>
</evidence>
<keyword evidence="3" id="KW-1185">Reference proteome</keyword>
<name>A0A3G1KVR7_FORW1</name>
<accession>A0A3G1KVR7</accession>
<keyword evidence="1" id="KW-0812">Transmembrane</keyword>
<dbReference type="AlphaFoldDB" id="A0A3G1KVR7"/>
<evidence type="ECO:0000256" key="1">
    <source>
        <dbReference type="SAM" id="Phobius"/>
    </source>
</evidence>
<dbReference type="EMBL" id="CP017634">
    <property type="protein sequence ID" value="ATW26500.1"/>
    <property type="molecule type" value="Genomic_DNA"/>
</dbReference>
<evidence type="ECO:0000313" key="2">
    <source>
        <dbReference type="EMBL" id="ATW26500.1"/>
    </source>
</evidence>
<feature type="transmembrane region" description="Helical" evidence="1">
    <location>
        <begin position="38"/>
        <end position="61"/>
    </location>
</feature>
<evidence type="ECO:0000313" key="3">
    <source>
        <dbReference type="Proteomes" id="UP000323521"/>
    </source>
</evidence>
<dbReference type="Proteomes" id="UP000323521">
    <property type="component" value="Chromosome"/>
</dbReference>